<dbReference type="EC" id="1.1.5.4" evidence="1"/>
<reference evidence="1" key="1">
    <citation type="submission" date="2019-09" db="EMBL/GenBank/DDBJ databases">
        <authorList>
            <person name="Rodrigo-Torres L."/>
            <person name="Arahal R. D."/>
            <person name="Lucena T."/>
        </authorList>
    </citation>
    <scope>NUCLEOTIDE SEQUENCE</scope>
    <source>
        <strain evidence="1">ISS653</strain>
    </source>
</reference>
<keyword evidence="1" id="KW-0560">Oxidoreductase</keyword>
<name>A0AC61YCG3_9FLAO</name>
<comment type="caution">
    <text evidence="1">The sequence shown here is derived from an EMBL/GenBank/DDBJ whole genome shotgun (WGS) entry which is preliminary data.</text>
</comment>
<evidence type="ECO:0000313" key="1">
    <source>
        <dbReference type="EMBL" id="VVV02192.1"/>
    </source>
</evidence>
<dbReference type="EMBL" id="CABVMM010000016">
    <property type="protein sequence ID" value="VVV02192.1"/>
    <property type="molecule type" value="Genomic_DNA"/>
</dbReference>
<organism evidence="1 2">
    <name type="scientific">Mesonia oceanica</name>
    <dbReference type="NCBI Taxonomy" id="2687242"/>
    <lineage>
        <taxon>Bacteria</taxon>
        <taxon>Pseudomonadati</taxon>
        <taxon>Bacteroidota</taxon>
        <taxon>Flavobacteriia</taxon>
        <taxon>Flavobacteriales</taxon>
        <taxon>Flavobacteriaceae</taxon>
        <taxon>Mesonia</taxon>
    </lineage>
</organism>
<sequence length="502" mass="57004">MKIKTNKIPEVNYDLICVGGGIMSATLALLAKILQPNLKVLIVERLDKVAQESSATWNNAGTGHSALCELNYTPEDANGNVTIKKAIDICTQFEMSKQFWCYLTQKGFIKNPERFICNVPHHSWVMGKTNAEYLEKRYKSMRQHFMFDTIEFTRDIAQMKKWFPLMMHDRADDEIMAASRIERGTEVNYGVLTEQLFQILEEQFDTPVYCNKEVLDVDPDNTIDWTVKIKDTHSRETQHFDAKHVFIGAGGGSLLLLQKVEIKEKAGYGGFPVSGEWLVCKNENIINEHNAKVYSKAGIGDPPMSVPHLDTRYINGKRELLFGPFAGFSPKFLKEGSNLDLFKSIKFKNLHSMWGVFWHNLPLTEYLVKQLSMNFEDRMNALRTFVKDAKDEDWEILVAGQRVQTIKKDEFEGGKLEFGTEVVSSEDGSITCLLGASPGASTAVKIMMEVLEKAFPEIVLSENGKKTLNEMLPFWNNDVTEAFFDEQLKNSESTLNLTTAKK</sequence>
<protein>
    <submittedName>
        <fullName evidence="1">Malate:quinone oxidoreductase 1</fullName>
        <ecNumber evidence="1">1.1.5.4</ecNumber>
    </submittedName>
</protein>
<keyword evidence="2" id="KW-1185">Reference proteome</keyword>
<proteinExistence type="predicted"/>
<accession>A0AC61YCG3</accession>
<gene>
    <name evidence="1" type="primary">mqo1_2</name>
    <name evidence="1" type="ORF">FVB9532_03490</name>
</gene>
<dbReference type="Proteomes" id="UP000356253">
    <property type="component" value="Unassembled WGS sequence"/>
</dbReference>
<evidence type="ECO:0000313" key="2">
    <source>
        <dbReference type="Proteomes" id="UP000356253"/>
    </source>
</evidence>